<feature type="signal peptide" evidence="1">
    <location>
        <begin position="1"/>
        <end position="23"/>
    </location>
</feature>
<evidence type="ECO:0000256" key="1">
    <source>
        <dbReference type="SAM" id="SignalP"/>
    </source>
</evidence>
<keyword evidence="4" id="KW-1185">Reference proteome</keyword>
<feature type="domain" description="FecR protein" evidence="2">
    <location>
        <begin position="60"/>
        <end position="158"/>
    </location>
</feature>
<name>A0A285T3C7_9HYPH</name>
<dbReference type="InterPro" id="IPR011250">
    <property type="entry name" value="OMP/PagP_B-barrel"/>
</dbReference>
<dbReference type="STRING" id="538381.GCA_001696535_02927"/>
<proteinExistence type="predicted"/>
<dbReference type="SUPFAM" id="SSF56925">
    <property type="entry name" value="OMPA-like"/>
    <property type="match status" value="1"/>
</dbReference>
<dbReference type="Pfam" id="PF04773">
    <property type="entry name" value="FecR"/>
    <property type="match status" value="1"/>
</dbReference>
<dbReference type="InterPro" id="IPR006860">
    <property type="entry name" value="FecR"/>
</dbReference>
<dbReference type="AlphaFoldDB" id="A0A285T3C7"/>
<dbReference type="RefSeq" id="WP_083206304.1">
    <property type="nucleotide sequence ID" value="NZ_MBQE01000003.1"/>
</dbReference>
<feature type="chain" id="PRO_5012583421" evidence="1">
    <location>
        <begin position="24"/>
        <end position="941"/>
    </location>
</feature>
<dbReference type="Proteomes" id="UP000219331">
    <property type="component" value="Unassembled WGS sequence"/>
</dbReference>
<gene>
    <name evidence="3" type="ORF">SAMN05421512_10883</name>
</gene>
<dbReference type="OrthoDB" id="6038785at2"/>
<dbReference type="Gene3D" id="2.40.160.90">
    <property type="match status" value="1"/>
</dbReference>
<keyword evidence="1" id="KW-0732">Signal</keyword>
<organism evidence="3 4">
    <name type="scientific">Stappia indica</name>
    <dbReference type="NCBI Taxonomy" id="538381"/>
    <lineage>
        <taxon>Bacteria</taxon>
        <taxon>Pseudomonadati</taxon>
        <taxon>Pseudomonadota</taxon>
        <taxon>Alphaproteobacteria</taxon>
        <taxon>Hyphomicrobiales</taxon>
        <taxon>Stappiaceae</taxon>
        <taxon>Stappia</taxon>
    </lineage>
</organism>
<sequence>MRRQYVMAALGAALVAVPGSAMARNDVGVAAAVNQDALRTPPGAGTRTVVLGDNLIYRERIETAGEGLVQILLVDGSTFTVGANSDLVIDEFVYDPNAGTGKLVATFGKGVARFVGGRLSKNAGGVTVKTPVGTIGIRGGIANLNLLGGGARFSLLFGDELSFTGLNGETRRIYERGYTLAIASAQAGNYRPEIRRTNQSDIAGVQQGLGGRPGQTGGISSPPTDTQVRTSGIGPANSGQPIVTVMPRPRPEVVQSTRITEGGQVVNEINHGATGDIIRDVVVTDPPPPVEGGEVEMRVLTAASSYAPAFETFTVTDPGRQGLIGGTPGSDTTATFTVTGGGTQLTGTIGGETITIPLPTGGEAAFRVVTSGGRTVAGTVHRNGNHFLAFTYFEEISAPLLIPSEGPGEIPVPLAVNRPVFGLWGVPTDPNAVRVTGANQIRRYHLSADPIQVARSGVAHDLYFLNPLAGEMLGSYFLQNVRTSDFLVVTGNNTLADEDPRFLVSSMLIQGQGAFQSSAISVSTGRIYEDEVDGLVIGGPRRGGFRASGYDPSVLYAGPVSSVGGGDGGHVFGPNGENFVLGFGVGDLDTGNDSSPRLPLPYGSITDTVSGYTHVGQLASTSPVGEFTRTTRLLNGFASGMVEVGTNNGVAVPFWSLTPEMLTIGFDAVNNSVGASMTVLDALEGDDHIAALVLGFGDSLFTTGPNGQSALIDDDRYALTYNFGETFAITEEGSVIAPDSNPRSYMVPSTLVAGADNALFTDVARCTCAFMEWGYWGTRFRGEDVSETAPFDPRRRDFVHLGTWAAGDVSTYGELPTVGTASYAGHAVGNVARTTTDGPVQYLAAGNFNMTYDFGSRSGSASITNFDGYNFGGSVAAPTGSLEGLNLFAGGLGNPEETLSGVLTGSFVRGPAGPAQGVVGSFGVSDPSGSYTATGVVVGQQ</sequence>
<evidence type="ECO:0000259" key="2">
    <source>
        <dbReference type="Pfam" id="PF04773"/>
    </source>
</evidence>
<protein>
    <submittedName>
        <fullName evidence="3">FecR family protein</fullName>
    </submittedName>
</protein>
<reference evidence="3 4" key="1">
    <citation type="submission" date="2017-08" db="EMBL/GenBank/DDBJ databases">
        <authorList>
            <person name="de Groot N.N."/>
        </authorList>
    </citation>
    <scope>NUCLEOTIDE SEQUENCE [LARGE SCALE GENOMIC DNA]</scope>
    <source>
        <strain evidence="3 4">USBA 352</strain>
    </source>
</reference>
<evidence type="ECO:0000313" key="3">
    <source>
        <dbReference type="EMBL" id="SOC15238.1"/>
    </source>
</evidence>
<accession>A0A285T3C7</accession>
<evidence type="ECO:0000313" key="4">
    <source>
        <dbReference type="Proteomes" id="UP000219331"/>
    </source>
</evidence>
<dbReference type="EMBL" id="OBML01000008">
    <property type="protein sequence ID" value="SOC15238.1"/>
    <property type="molecule type" value="Genomic_DNA"/>
</dbReference>